<evidence type="ECO:0000256" key="1">
    <source>
        <dbReference type="SAM" id="Phobius"/>
    </source>
</evidence>
<gene>
    <name evidence="2" type="ORF">FJQ89_23245</name>
</gene>
<evidence type="ECO:0000313" key="3">
    <source>
        <dbReference type="Proteomes" id="UP000316665"/>
    </source>
</evidence>
<keyword evidence="1" id="KW-0812">Transmembrane</keyword>
<protein>
    <submittedName>
        <fullName evidence="2">Uncharacterized protein</fullName>
    </submittedName>
</protein>
<dbReference type="Proteomes" id="UP000316665">
    <property type="component" value="Chromosome"/>
</dbReference>
<keyword evidence="3" id="KW-1185">Reference proteome</keyword>
<keyword evidence="1" id="KW-0472">Membrane</keyword>
<organism evidence="2 3">
    <name type="scientific">Janthinobacterium tructae</name>
    <dbReference type="NCBI Taxonomy" id="2590869"/>
    <lineage>
        <taxon>Bacteria</taxon>
        <taxon>Pseudomonadati</taxon>
        <taxon>Pseudomonadota</taxon>
        <taxon>Betaproteobacteria</taxon>
        <taxon>Burkholderiales</taxon>
        <taxon>Oxalobacteraceae</taxon>
        <taxon>Janthinobacterium</taxon>
    </lineage>
</organism>
<name>A0A4Y6RJ99_9BURK</name>
<accession>A0A4Y6RJ99</accession>
<feature type="transmembrane region" description="Helical" evidence="1">
    <location>
        <begin position="15"/>
        <end position="35"/>
    </location>
</feature>
<dbReference type="KEGG" id="jas:FJQ89_23245"/>
<dbReference type="EMBL" id="CP041185">
    <property type="protein sequence ID" value="QDG73013.1"/>
    <property type="molecule type" value="Genomic_DNA"/>
</dbReference>
<dbReference type="OrthoDB" id="8708110at2"/>
<sequence length="126" mass="13577">MMNHLPEQAANKKKAYLLGLLIGFLPILAFFLLLIDHPTELLGIFTGISVPVSLGIVQAAKIRPNHNGRTVWIGFYCNTHCRGAVPDFPAAMGTSLERHAMVIATKAAGAVNAGVRKQTPLHKQAP</sequence>
<feature type="transmembrane region" description="Helical" evidence="1">
    <location>
        <begin position="41"/>
        <end position="60"/>
    </location>
</feature>
<keyword evidence="1" id="KW-1133">Transmembrane helix</keyword>
<dbReference type="AlphaFoldDB" id="A0A4Y6RJ99"/>
<reference evidence="2 3" key="1">
    <citation type="submission" date="2019-06" db="EMBL/GenBank/DDBJ databases">
        <title>Complete genome sequence of Janthinobacterium sp. SNU WT3 isolated from diseased rainbow trout.</title>
        <authorList>
            <person name="Oh W.T."/>
            <person name="Park S.C."/>
        </authorList>
    </citation>
    <scope>NUCLEOTIDE SEQUENCE [LARGE SCALE GENOMIC DNA]</scope>
    <source>
        <strain evidence="2 3">SNU WT3</strain>
    </source>
</reference>
<evidence type="ECO:0000313" key="2">
    <source>
        <dbReference type="EMBL" id="QDG73013.1"/>
    </source>
</evidence>
<dbReference type="RefSeq" id="WP_141171887.1">
    <property type="nucleotide sequence ID" value="NZ_CP041185.1"/>
</dbReference>
<proteinExistence type="predicted"/>